<keyword evidence="4" id="KW-1015">Disulfide bond</keyword>
<evidence type="ECO:0000256" key="2">
    <source>
        <dbReference type="ARBA" id="ARBA00022525"/>
    </source>
</evidence>
<evidence type="ECO:0000256" key="6">
    <source>
        <dbReference type="ARBA" id="ARBA00068096"/>
    </source>
</evidence>
<dbReference type="GeneID" id="115875065"/>
<evidence type="ECO:0000256" key="7">
    <source>
        <dbReference type="ARBA" id="ARBA00076468"/>
    </source>
</evidence>
<dbReference type="PANTHER" id="PTHR24252:SF7">
    <property type="entry name" value="HYALIN"/>
    <property type="match status" value="1"/>
</dbReference>
<dbReference type="CDD" id="cd00190">
    <property type="entry name" value="Tryp_SPc"/>
    <property type="match status" value="1"/>
</dbReference>
<dbReference type="GO" id="GO:0006508">
    <property type="term" value="P:proteolysis"/>
    <property type="evidence" value="ECO:0007669"/>
    <property type="project" value="UniProtKB-KW"/>
</dbReference>
<dbReference type="AlphaFoldDB" id="A0A6J2X541"/>
<dbReference type="SUPFAM" id="SSF50494">
    <property type="entry name" value="Trypsin-like serine proteases"/>
    <property type="match status" value="1"/>
</dbReference>
<dbReference type="SMART" id="SM00020">
    <property type="entry name" value="Tryp_SPc"/>
    <property type="match status" value="1"/>
</dbReference>
<evidence type="ECO:0000256" key="3">
    <source>
        <dbReference type="ARBA" id="ARBA00022729"/>
    </source>
</evidence>
<name>A0A6J2X541_SITOR</name>
<keyword evidence="2" id="KW-0964">Secreted</keyword>
<protein>
    <recommendedName>
        <fullName evidence="6">Phenoloxidase-activating factor 2</fullName>
    </recommendedName>
    <alternativeName>
        <fullName evidence="7">Prophenoloxidase-activating factor II</fullName>
    </alternativeName>
</protein>
<dbReference type="InterPro" id="IPR033116">
    <property type="entry name" value="TRYPSIN_SER"/>
</dbReference>
<keyword evidence="8" id="KW-0720">Serine protease</keyword>
<evidence type="ECO:0000256" key="5">
    <source>
        <dbReference type="ARBA" id="ARBA00024195"/>
    </source>
</evidence>
<keyword evidence="8" id="KW-0645">Protease</keyword>
<dbReference type="Proteomes" id="UP000504635">
    <property type="component" value="Unplaced"/>
</dbReference>
<feature type="signal peptide" evidence="9">
    <location>
        <begin position="1"/>
        <end position="19"/>
    </location>
</feature>
<dbReference type="RefSeq" id="XP_030746277.1">
    <property type="nucleotide sequence ID" value="XM_030890417.1"/>
</dbReference>
<sequence>MQSTVFLLVLINVFIFTGTIVIRTDPQTAQNDLDRDFWNRDHVRRKRYLGLNKKFKLNKRYQECVGPGDAKGHCKHLTFCPIDVLTGTRNTLEYLCVIEKTFVGVCCPDDVALGGMIGSQLIMDLPAGGEDYDIKDNLTGCGVPSEARAIPGGVAPRVQEWPWLAALFRPQDLAEGLEQQFCGGAVITDLHILTAAHCLQGVSAQEIRVRLGEYDFSKSNETRFRDHAVAEIINHEDFVSGTYENDIAVVKLTQPTTFNSYIWPICLPPIDLNYENENAIVAGWGKQYFAGPESEVLLQITVPIWELSKCSQSFLQRITDSNICAGAYEGGKDSCQGDSGGPLMYQLENGRWVAIGVVSWGIGCGDKGNPGIYTRVDKFIPWIIKNTIAKE</sequence>
<evidence type="ECO:0000256" key="4">
    <source>
        <dbReference type="ARBA" id="ARBA00023157"/>
    </source>
</evidence>
<feature type="domain" description="Peptidase S1" evidence="10">
    <location>
        <begin position="150"/>
        <end position="388"/>
    </location>
</feature>
<keyword evidence="11" id="KW-1185">Reference proteome</keyword>
<evidence type="ECO:0000256" key="8">
    <source>
        <dbReference type="RuleBase" id="RU363034"/>
    </source>
</evidence>
<dbReference type="PANTHER" id="PTHR24252">
    <property type="entry name" value="ACROSIN-RELATED"/>
    <property type="match status" value="1"/>
</dbReference>
<dbReference type="FunFam" id="2.40.10.10:FF:000038">
    <property type="entry name" value="Serine protease"/>
    <property type="match status" value="1"/>
</dbReference>
<evidence type="ECO:0000256" key="9">
    <source>
        <dbReference type="SAM" id="SignalP"/>
    </source>
</evidence>
<dbReference type="InterPro" id="IPR009003">
    <property type="entry name" value="Peptidase_S1_PA"/>
</dbReference>
<accession>A0A6J2X541</accession>
<comment type="similarity">
    <text evidence="5">Belongs to the peptidase S1 family. CLIP subfamily.</text>
</comment>
<proteinExistence type="inferred from homology"/>
<dbReference type="InParanoid" id="A0A6J2X541"/>
<dbReference type="PROSITE" id="PS00134">
    <property type="entry name" value="TRYPSIN_HIS"/>
    <property type="match status" value="1"/>
</dbReference>
<dbReference type="Gene3D" id="2.40.10.10">
    <property type="entry name" value="Trypsin-like serine proteases"/>
    <property type="match status" value="1"/>
</dbReference>
<dbReference type="PRINTS" id="PR00722">
    <property type="entry name" value="CHYMOTRYPSIN"/>
</dbReference>
<comment type="subcellular location">
    <subcellularLocation>
        <location evidence="1">Secreted</location>
    </subcellularLocation>
</comment>
<evidence type="ECO:0000256" key="1">
    <source>
        <dbReference type="ARBA" id="ARBA00004613"/>
    </source>
</evidence>
<dbReference type="GO" id="GO:0005576">
    <property type="term" value="C:extracellular region"/>
    <property type="evidence" value="ECO:0007669"/>
    <property type="project" value="UniProtKB-SubCell"/>
</dbReference>
<dbReference type="Pfam" id="PF00089">
    <property type="entry name" value="Trypsin"/>
    <property type="match status" value="1"/>
</dbReference>
<keyword evidence="3 9" id="KW-0732">Signal</keyword>
<dbReference type="PROSITE" id="PS50240">
    <property type="entry name" value="TRYPSIN_DOM"/>
    <property type="match status" value="1"/>
</dbReference>
<keyword evidence="8" id="KW-0378">Hydrolase</keyword>
<evidence type="ECO:0000259" key="10">
    <source>
        <dbReference type="PROSITE" id="PS50240"/>
    </source>
</evidence>
<dbReference type="InterPro" id="IPR001314">
    <property type="entry name" value="Peptidase_S1A"/>
</dbReference>
<dbReference type="GO" id="GO:0004252">
    <property type="term" value="F:serine-type endopeptidase activity"/>
    <property type="evidence" value="ECO:0007669"/>
    <property type="project" value="InterPro"/>
</dbReference>
<feature type="chain" id="PRO_5026940013" description="Phenoloxidase-activating factor 2" evidence="9">
    <location>
        <begin position="20"/>
        <end position="391"/>
    </location>
</feature>
<dbReference type="InterPro" id="IPR022700">
    <property type="entry name" value="CLIP"/>
</dbReference>
<dbReference type="InterPro" id="IPR018114">
    <property type="entry name" value="TRYPSIN_HIS"/>
</dbReference>
<evidence type="ECO:0000313" key="12">
    <source>
        <dbReference type="RefSeq" id="XP_030746277.1"/>
    </source>
</evidence>
<dbReference type="SMART" id="SM00680">
    <property type="entry name" value="CLIP"/>
    <property type="match status" value="1"/>
</dbReference>
<dbReference type="KEGG" id="soy:115875065"/>
<gene>
    <name evidence="12" type="primary">LOC115875065</name>
</gene>
<dbReference type="InterPro" id="IPR043504">
    <property type="entry name" value="Peptidase_S1_PA_chymotrypsin"/>
</dbReference>
<reference evidence="12" key="1">
    <citation type="submission" date="2025-08" db="UniProtKB">
        <authorList>
            <consortium name="RefSeq"/>
        </authorList>
    </citation>
    <scope>IDENTIFICATION</scope>
    <source>
        <tissue evidence="12">Gonads</tissue>
    </source>
</reference>
<dbReference type="InterPro" id="IPR001254">
    <property type="entry name" value="Trypsin_dom"/>
</dbReference>
<evidence type="ECO:0000313" key="11">
    <source>
        <dbReference type="Proteomes" id="UP000504635"/>
    </source>
</evidence>
<organism evidence="11 12">
    <name type="scientific">Sitophilus oryzae</name>
    <name type="common">Rice weevil</name>
    <name type="synonym">Curculio oryzae</name>
    <dbReference type="NCBI Taxonomy" id="7048"/>
    <lineage>
        <taxon>Eukaryota</taxon>
        <taxon>Metazoa</taxon>
        <taxon>Ecdysozoa</taxon>
        <taxon>Arthropoda</taxon>
        <taxon>Hexapoda</taxon>
        <taxon>Insecta</taxon>
        <taxon>Pterygota</taxon>
        <taxon>Neoptera</taxon>
        <taxon>Endopterygota</taxon>
        <taxon>Coleoptera</taxon>
        <taxon>Polyphaga</taxon>
        <taxon>Cucujiformia</taxon>
        <taxon>Curculionidae</taxon>
        <taxon>Dryophthorinae</taxon>
        <taxon>Sitophilus</taxon>
    </lineage>
</organism>
<dbReference type="OrthoDB" id="5918597at2759"/>
<dbReference type="PROSITE" id="PS00135">
    <property type="entry name" value="TRYPSIN_SER"/>
    <property type="match status" value="1"/>
</dbReference>